<accession>A0A1U9UN33</accession>
<dbReference type="SUPFAM" id="SSF160935">
    <property type="entry name" value="VPA0735-like"/>
    <property type="match status" value="1"/>
</dbReference>
<dbReference type="Gene3D" id="2.60.40.1610">
    <property type="entry name" value="Domain of unknown function DUF1254"/>
    <property type="match status" value="1"/>
</dbReference>
<dbReference type="EMBL" id="CP017757">
    <property type="protein sequence ID" value="AQV94043.1"/>
    <property type="molecule type" value="Genomic_DNA"/>
</dbReference>
<dbReference type="PANTHER" id="PTHR36509">
    <property type="entry name" value="BLL3101 PROTEIN"/>
    <property type="match status" value="1"/>
</dbReference>
<evidence type="ECO:0000313" key="5">
    <source>
        <dbReference type="Proteomes" id="UP000189627"/>
    </source>
</evidence>
<protein>
    <submittedName>
        <fullName evidence="4">DUF1254 domain-containing protein</fullName>
    </submittedName>
</protein>
<dbReference type="InterPro" id="IPR010621">
    <property type="entry name" value="DUF1214"/>
</dbReference>
<dbReference type="InterPro" id="IPR037049">
    <property type="entry name" value="DUF1214_C_sf"/>
</dbReference>
<dbReference type="InterPro" id="IPR010679">
    <property type="entry name" value="DUF1254"/>
</dbReference>
<dbReference type="RefSeq" id="WP_078196329.1">
    <property type="nucleotide sequence ID" value="NZ_CP017757.2"/>
</dbReference>
<reference evidence="5" key="1">
    <citation type="submission" date="2017-02" db="EMBL/GenBank/DDBJ databases">
        <title>Complete genome sequence of Cupriavidus necator strain NH9, a 3-chlorobenzoate degrader.</title>
        <authorList>
            <person name="Moriuchi R."/>
            <person name="Dohra H."/>
            <person name="Ogawa N."/>
        </authorList>
    </citation>
    <scope>NUCLEOTIDE SEQUENCE [LARGE SCALE GENOMIC DNA]</scope>
    <source>
        <strain evidence="5">NH9</strain>
    </source>
</reference>
<feature type="domain" description="DUF1254" evidence="3">
    <location>
        <begin position="63"/>
        <end position="187"/>
    </location>
</feature>
<dbReference type="Gene3D" id="2.60.120.600">
    <property type="entry name" value="Domain of unknown function DUF1214, C-terminal domain"/>
    <property type="match status" value="1"/>
</dbReference>
<evidence type="ECO:0000313" key="4">
    <source>
        <dbReference type="EMBL" id="AQV94043.1"/>
    </source>
</evidence>
<dbReference type="PANTHER" id="PTHR36509:SF2">
    <property type="entry name" value="BLL3101 PROTEIN"/>
    <property type="match status" value="1"/>
</dbReference>
<dbReference type="InterPro" id="IPR037050">
    <property type="entry name" value="DUF1254_sf"/>
</dbReference>
<evidence type="ECO:0000256" key="1">
    <source>
        <dbReference type="SAM" id="MobiDB-lite"/>
    </source>
</evidence>
<evidence type="ECO:0000259" key="2">
    <source>
        <dbReference type="Pfam" id="PF06742"/>
    </source>
</evidence>
<dbReference type="AlphaFoldDB" id="A0A1U9UN33"/>
<gene>
    <name evidence="4" type="ORF">BJN34_09080</name>
</gene>
<feature type="region of interest" description="Disordered" evidence="1">
    <location>
        <begin position="1"/>
        <end position="21"/>
    </location>
</feature>
<name>A0A1U9UN33_CUPNE</name>
<dbReference type="Pfam" id="PF06863">
    <property type="entry name" value="DUF1254"/>
    <property type="match status" value="1"/>
</dbReference>
<dbReference type="OrthoDB" id="104565at2"/>
<organism evidence="4 5">
    <name type="scientific">Cupriavidus necator</name>
    <name type="common">Alcaligenes eutrophus</name>
    <name type="synonym">Ralstonia eutropha</name>
    <dbReference type="NCBI Taxonomy" id="106590"/>
    <lineage>
        <taxon>Bacteria</taxon>
        <taxon>Pseudomonadati</taxon>
        <taxon>Pseudomonadota</taxon>
        <taxon>Betaproteobacteria</taxon>
        <taxon>Burkholderiales</taxon>
        <taxon>Burkholderiaceae</taxon>
        <taxon>Cupriavidus</taxon>
    </lineage>
</organism>
<dbReference type="Proteomes" id="UP000189627">
    <property type="component" value="Chromosome 1"/>
</dbReference>
<sequence length="444" mass="48378">MQQKNARPEAQALAEGGSGTPLDRTALSEAFEYVFPIVEMGRLRLADLGAQGLAALQPLHAWRHNRKLFGAEDRWVTTPNSDTLYSSLWLDLRHGPVKLLLPDFEGRYYSLAFIDVATNNFAMAGRRTSGTRAGSFVVVGPDWPDPLPTGMRVIRAPTNDVLVFARILVNGAEDLSAVTALQEQFGVEMLGAGELPPVWTESPPRGNGPAAFVDMANIMLGRNPPPNYETQLLARVASAGIDGASRWASLPASVQALWESAWPALHEDLESASASGEPTINGWRYSNIQAGNFGTNYAQRARTALRGLLALEPAEAYYAGTGVDQDGKPLSGAHRYRLCLSPEDLPVNAFWSLSMYCREADGRSYFVANPIGRYAIGDRTPGLTVGPAGVIELWLQHSEPADPGQRANWLPAPAGEFRVTLRAYEPRADFRDGRVRLPAVERLD</sequence>
<evidence type="ECO:0000259" key="3">
    <source>
        <dbReference type="Pfam" id="PF06863"/>
    </source>
</evidence>
<dbReference type="Pfam" id="PF06742">
    <property type="entry name" value="DUF1214"/>
    <property type="match status" value="1"/>
</dbReference>
<dbReference type="KEGG" id="cuh:BJN34_09080"/>
<proteinExistence type="predicted"/>
<feature type="domain" description="DUF1214" evidence="2">
    <location>
        <begin position="315"/>
        <end position="427"/>
    </location>
</feature>